<evidence type="ECO:0000313" key="2">
    <source>
        <dbReference type="Proteomes" id="UP000620124"/>
    </source>
</evidence>
<dbReference type="OrthoDB" id="2990128at2759"/>
<accession>A0A8H6Y8D9</accession>
<evidence type="ECO:0000313" key="1">
    <source>
        <dbReference type="EMBL" id="KAF7356220.1"/>
    </source>
</evidence>
<dbReference type="EMBL" id="JACAZI010000007">
    <property type="protein sequence ID" value="KAF7356220.1"/>
    <property type="molecule type" value="Genomic_DNA"/>
</dbReference>
<sequence>MHDYQLLFAVMSRPRGSGYFTARPLGCPSRSQVARPLSLFPLLAALNHPETFQDRSFLLDNFDRPDSPECGVAQNLPREILDLFVGEFQRKDRVERRTIGQFGLVCQNWLPSSRYHLFGDVDLNEHTLKPFLSAADNSLFRIPSFIQSLGLSFADREDRDKETMGLGEILCRLGALPLVKTLRLTMKDDVLVRNYTLLGTTFPNTSSLVLRNVPLALGTIFQTISAFPSVERVALDWVELESPHDALLSSYQFPPKWSVLSLDLLHDHSERHLFTAFLSLNPVPALSSLSLRDLDIVENSPIGRYLSHIGNALHHLRLESEVSTRYRNPHPTGLRFCTGLRRLDLALHESSDLAATTLSFLSYLPVQSRPTLTHINVFDPSSNRKHRSTNWRRLDNKLAEEQFVNSVKVFSVESKSPALLEGLAESMILAQQRRILRVVEAR</sequence>
<protein>
    <submittedName>
        <fullName evidence="1">Uncharacterized protein</fullName>
    </submittedName>
</protein>
<gene>
    <name evidence="1" type="ORF">MVEN_00953400</name>
</gene>
<dbReference type="AlphaFoldDB" id="A0A8H6Y8D9"/>
<comment type="caution">
    <text evidence="1">The sequence shown here is derived from an EMBL/GenBank/DDBJ whole genome shotgun (WGS) entry which is preliminary data.</text>
</comment>
<organism evidence="1 2">
    <name type="scientific">Mycena venus</name>
    <dbReference type="NCBI Taxonomy" id="2733690"/>
    <lineage>
        <taxon>Eukaryota</taxon>
        <taxon>Fungi</taxon>
        <taxon>Dikarya</taxon>
        <taxon>Basidiomycota</taxon>
        <taxon>Agaricomycotina</taxon>
        <taxon>Agaricomycetes</taxon>
        <taxon>Agaricomycetidae</taxon>
        <taxon>Agaricales</taxon>
        <taxon>Marasmiineae</taxon>
        <taxon>Mycenaceae</taxon>
        <taxon>Mycena</taxon>
    </lineage>
</organism>
<proteinExistence type="predicted"/>
<reference evidence="1" key="1">
    <citation type="submission" date="2020-05" db="EMBL/GenBank/DDBJ databases">
        <title>Mycena genomes resolve the evolution of fungal bioluminescence.</title>
        <authorList>
            <person name="Tsai I.J."/>
        </authorList>
    </citation>
    <scope>NUCLEOTIDE SEQUENCE</scope>
    <source>
        <strain evidence="1">CCC161011</strain>
    </source>
</reference>
<dbReference type="Proteomes" id="UP000620124">
    <property type="component" value="Unassembled WGS sequence"/>
</dbReference>
<dbReference type="SUPFAM" id="SSF52047">
    <property type="entry name" value="RNI-like"/>
    <property type="match status" value="1"/>
</dbReference>
<name>A0A8H6Y8D9_9AGAR</name>
<keyword evidence="2" id="KW-1185">Reference proteome</keyword>